<dbReference type="PROSITE" id="PS00678">
    <property type="entry name" value="WD_REPEATS_1"/>
    <property type="match status" value="1"/>
</dbReference>
<dbReference type="EMBL" id="JBBKZT010000006">
    <property type="protein sequence ID" value="MEJ8848026.1"/>
    <property type="molecule type" value="Genomic_DNA"/>
</dbReference>
<reference evidence="4 5" key="1">
    <citation type="submission" date="2024-03" db="EMBL/GenBank/DDBJ databases">
        <title>Novel species of the genus Variovorax.</title>
        <authorList>
            <person name="Liu Q."/>
            <person name="Xin Y.-H."/>
        </authorList>
    </citation>
    <scope>NUCLEOTIDE SEQUENCE [LARGE SCALE GENOMIC DNA]</scope>
    <source>
        <strain evidence="4 5">KACC 18900</strain>
    </source>
</reference>
<feature type="repeat" description="WD" evidence="3">
    <location>
        <begin position="24"/>
        <end position="65"/>
    </location>
</feature>
<dbReference type="Proteomes" id="UP001385892">
    <property type="component" value="Unassembled WGS sequence"/>
</dbReference>
<gene>
    <name evidence="4" type="ORF">WKW82_15310</name>
</gene>
<sequence>MLTASADTTARLWDLASGRELRAMRGHDDEVTVAQFSANGNTVLTASRDKTARLWDVASGKELRVLRGHEGTVTSAQFSHDGKMVLTASTNTVRLWDCPECRSIDEVAPEVARRVGRELTEDERRQFGLNPLQSTRK</sequence>
<comment type="caution">
    <text evidence="4">The sequence shown here is derived from an EMBL/GenBank/DDBJ whole genome shotgun (WGS) entry which is preliminary data.</text>
</comment>
<dbReference type="PROSITE" id="PS50082">
    <property type="entry name" value="WD_REPEATS_2"/>
    <property type="match status" value="3"/>
</dbReference>
<dbReference type="InterPro" id="IPR001680">
    <property type="entry name" value="WD40_rpt"/>
</dbReference>
<dbReference type="Gene3D" id="2.130.10.10">
    <property type="entry name" value="YVTN repeat-like/Quinoprotein amine dehydrogenase"/>
    <property type="match status" value="1"/>
</dbReference>
<evidence type="ECO:0000313" key="5">
    <source>
        <dbReference type="Proteomes" id="UP001385892"/>
    </source>
</evidence>
<dbReference type="PANTHER" id="PTHR19879:SF9">
    <property type="entry name" value="TRANSCRIPTION INITIATION FACTOR TFIID SUBUNIT 5"/>
    <property type="match status" value="1"/>
</dbReference>
<dbReference type="InterPro" id="IPR019775">
    <property type="entry name" value="WD40_repeat_CS"/>
</dbReference>
<accession>A0ABU8WKK6</accession>
<keyword evidence="2" id="KW-0677">Repeat</keyword>
<protein>
    <recommendedName>
        <fullName evidence="6">WD40 repeat domain-containing protein</fullName>
    </recommendedName>
</protein>
<dbReference type="RefSeq" id="WP_340343154.1">
    <property type="nucleotide sequence ID" value="NZ_JBBKZT010000006.1"/>
</dbReference>
<evidence type="ECO:0000313" key="4">
    <source>
        <dbReference type="EMBL" id="MEJ8848026.1"/>
    </source>
</evidence>
<feature type="repeat" description="WD" evidence="3">
    <location>
        <begin position="66"/>
        <end position="97"/>
    </location>
</feature>
<keyword evidence="5" id="KW-1185">Reference proteome</keyword>
<dbReference type="InterPro" id="IPR020472">
    <property type="entry name" value="WD40_PAC1"/>
</dbReference>
<dbReference type="PANTHER" id="PTHR19879">
    <property type="entry name" value="TRANSCRIPTION INITIATION FACTOR TFIID"/>
    <property type="match status" value="1"/>
</dbReference>
<dbReference type="PROSITE" id="PS50294">
    <property type="entry name" value="WD_REPEATS_REGION"/>
    <property type="match status" value="1"/>
</dbReference>
<evidence type="ECO:0000256" key="1">
    <source>
        <dbReference type="ARBA" id="ARBA00022574"/>
    </source>
</evidence>
<organism evidence="4 5">
    <name type="scientific">Variovorax rhizosphaerae</name>
    <dbReference type="NCBI Taxonomy" id="1836200"/>
    <lineage>
        <taxon>Bacteria</taxon>
        <taxon>Pseudomonadati</taxon>
        <taxon>Pseudomonadota</taxon>
        <taxon>Betaproteobacteria</taxon>
        <taxon>Burkholderiales</taxon>
        <taxon>Comamonadaceae</taxon>
        <taxon>Variovorax</taxon>
    </lineage>
</organism>
<evidence type="ECO:0000256" key="3">
    <source>
        <dbReference type="PROSITE-ProRule" id="PRU00221"/>
    </source>
</evidence>
<keyword evidence="1 3" id="KW-0853">WD repeat</keyword>
<evidence type="ECO:0008006" key="6">
    <source>
        <dbReference type="Google" id="ProtNLM"/>
    </source>
</evidence>
<dbReference type="SMART" id="SM00320">
    <property type="entry name" value="WD40"/>
    <property type="match status" value="2"/>
</dbReference>
<dbReference type="InterPro" id="IPR036322">
    <property type="entry name" value="WD40_repeat_dom_sf"/>
</dbReference>
<dbReference type="Pfam" id="PF00400">
    <property type="entry name" value="WD40"/>
    <property type="match status" value="2"/>
</dbReference>
<feature type="repeat" description="WD" evidence="3">
    <location>
        <begin position="1"/>
        <end position="23"/>
    </location>
</feature>
<evidence type="ECO:0000256" key="2">
    <source>
        <dbReference type="ARBA" id="ARBA00022737"/>
    </source>
</evidence>
<proteinExistence type="predicted"/>
<name>A0ABU8WKK6_9BURK</name>
<dbReference type="PRINTS" id="PR00320">
    <property type="entry name" value="GPROTEINBRPT"/>
</dbReference>
<dbReference type="SUPFAM" id="SSF50978">
    <property type="entry name" value="WD40 repeat-like"/>
    <property type="match status" value="1"/>
</dbReference>
<dbReference type="InterPro" id="IPR015943">
    <property type="entry name" value="WD40/YVTN_repeat-like_dom_sf"/>
</dbReference>